<dbReference type="PANTHER" id="PTHR43149:SF1">
    <property type="entry name" value="DELTA(3,5)-DELTA(2,4)-DIENOYL-COA ISOMERASE, MITOCHONDRIAL"/>
    <property type="match status" value="1"/>
</dbReference>
<dbReference type="InterPro" id="IPR001753">
    <property type="entry name" value="Enoyl-CoA_hydra/iso"/>
</dbReference>
<keyword evidence="3" id="KW-1185">Reference proteome</keyword>
<organism evidence="2 3">
    <name type="scientific">Candida viswanathii</name>
    <dbReference type="NCBI Taxonomy" id="5486"/>
    <lineage>
        <taxon>Eukaryota</taxon>
        <taxon>Fungi</taxon>
        <taxon>Dikarya</taxon>
        <taxon>Ascomycota</taxon>
        <taxon>Saccharomycotina</taxon>
        <taxon>Pichiomycetes</taxon>
        <taxon>Debaryomycetaceae</taxon>
        <taxon>Candida/Lodderomyces clade</taxon>
        <taxon>Candida</taxon>
    </lineage>
</organism>
<dbReference type="InterPro" id="IPR029045">
    <property type="entry name" value="ClpP/crotonase-like_dom_sf"/>
</dbReference>
<dbReference type="STRING" id="5486.A0A367XUU8"/>
<dbReference type="AlphaFoldDB" id="A0A367XUU8"/>
<evidence type="ECO:0000256" key="1">
    <source>
        <dbReference type="ARBA" id="ARBA00005254"/>
    </source>
</evidence>
<keyword evidence="2" id="KW-0413">Isomerase</keyword>
<accession>A0A367XUU8</accession>
<dbReference type="GO" id="GO:0005739">
    <property type="term" value="C:mitochondrion"/>
    <property type="evidence" value="ECO:0007669"/>
    <property type="project" value="TreeGrafter"/>
</dbReference>
<evidence type="ECO:0000313" key="3">
    <source>
        <dbReference type="Proteomes" id="UP000253472"/>
    </source>
</evidence>
<dbReference type="EMBL" id="QLNQ01000028">
    <property type="protein sequence ID" value="RCK57364.1"/>
    <property type="molecule type" value="Genomic_DNA"/>
</dbReference>
<dbReference type="GO" id="GO:0051750">
    <property type="term" value="F:delta(3,5)-delta(2,4)-dienoyl-CoA isomerase activity"/>
    <property type="evidence" value="ECO:0007669"/>
    <property type="project" value="TreeGrafter"/>
</dbReference>
<dbReference type="CDD" id="cd06558">
    <property type="entry name" value="crotonase-like"/>
    <property type="match status" value="1"/>
</dbReference>
<reference evidence="2 3" key="1">
    <citation type="submission" date="2018-06" db="EMBL/GenBank/DDBJ databases">
        <title>Whole genome sequencing of Candida tropicalis (genome annotated by CSBL at Korea University).</title>
        <authorList>
            <person name="Ahn J."/>
        </authorList>
    </citation>
    <scope>NUCLEOTIDE SEQUENCE [LARGE SCALE GENOMIC DNA]</scope>
    <source>
        <strain evidence="2 3">ATCC 20962</strain>
    </source>
</reference>
<dbReference type="InterPro" id="IPR045002">
    <property type="entry name" value="Ech1-like"/>
</dbReference>
<dbReference type="Pfam" id="PF00378">
    <property type="entry name" value="ECH_1"/>
    <property type="match status" value="1"/>
</dbReference>
<dbReference type="OrthoDB" id="14970at2759"/>
<protein>
    <submittedName>
        <fullName evidence="2">Delta(3,5)-Delta(2,4)-dienoyl-CoA isomerase, mitochondrial</fullName>
    </submittedName>
</protein>
<comment type="similarity">
    <text evidence="1">Belongs to the enoyl-CoA hydratase/isomerase family.</text>
</comment>
<dbReference type="Proteomes" id="UP000253472">
    <property type="component" value="Unassembled WGS sequence"/>
</dbReference>
<dbReference type="Gene3D" id="3.90.226.10">
    <property type="entry name" value="2-enoyl-CoA Hydratase, Chain A, domain 1"/>
    <property type="match status" value="1"/>
</dbReference>
<proteinExistence type="inferred from homology"/>
<sequence>MTFDPSTYKYEFFTVSEIQEGFAHVQYTNPKTLNAFSEQNWKDYGSIFARLDAEEDIQVILFSSGVPRSFSSGLNLKTAANLFSSEEQTTAEAIKGLHLHIRDFQSDIGTPARISTPTIAVLNGLNIGLALDMASAYTIRIGVEGAQFSIAEVNIGITADIGSLQRLPALINNKSLLFQHALLGDKWGVEEAEKLGFVSTVVPSVEAGIEYAKALGAKICDAPAWAIKGTKKHIQDVINGTGVDQGLADVARWNARNITLSKGKL</sequence>
<name>A0A367XUU8_9ASCO</name>
<comment type="caution">
    <text evidence="2">The sequence shown here is derived from an EMBL/GenBank/DDBJ whole genome shotgun (WGS) entry which is preliminary data.</text>
</comment>
<evidence type="ECO:0000313" key="2">
    <source>
        <dbReference type="EMBL" id="RCK57364.1"/>
    </source>
</evidence>
<gene>
    <name evidence="2" type="primary">Ech1_1</name>
    <name evidence="2" type="ORF">Cantr_06135</name>
</gene>
<dbReference type="SUPFAM" id="SSF52096">
    <property type="entry name" value="ClpP/crotonase"/>
    <property type="match status" value="1"/>
</dbReference>
<dbReference type="PANTHER" id="PTHR43149">
    <property type="entry name" value="ENOYL-COA HYDRATASE"/>
    <property type="match status" value="1"/>
</dbReference>